<evidence type="ECO:0000313" key="3">
    <source>
        <dbReference type="Proteomes" id="UP000325081"/>
    </source>
</evidence>
<feature type="signal peptide" evidence="1">
    <location>
        <begin position="1"/>
        <end position="25"/>
    </location>
</feature>
<evidence type="ECO:0000313" key="2">
    <source>
        <dbReference type="EMBL" id="GER46011.1"/>
    </source>
</evidence>
<accession>A0A5A7QQ49</accession>
<dbReference type="Proteomes" id="UP000325081">
    <property type="component" value="Unassembled WGS sequence"/>
</dbReference>
<keyword evidence="1" id="KW-0732">Signal</keyword>
<protein>
    <submittedName>
        <fullName evidence="2">Uncharacterized protein</fullName>
    </submittedName>
</protein>
<name>A0A5A7QQ49_STRAF</name>
<dbReference type="AlphaFoldDB" id="A0A5A7QQ49"/>
<proteinExistence type="predicted"/>
<organism evidence="2 3">
    <name type="scientific">Striga asiatica</name>
    <name type="common">Asiatic witchweed</name>
    <name type="synonym">Buchnera asiatica</name>
    <dbReference type="NCBI Taxonomy" id="4170"/>
    <lineage>
        <taxon>Eukaryota</taxon>
        <taxon>Viridiplantae</taxon>
        <taxon>Streptophyta</taxon>
        <taxon>Embryophyta</taxon>
        <taxon>Tracheophyta</taxon>
        <taxon>Spermatophyta</taxon>
        <taxon>Magnoliopsida</taxon>
        <taxon>eudicotyledons</taxon>
        <taxon>Gunneridae</taxon>
        <taxon>Pentapetalae</taxon>
        <taxon>asterids</taxon>
        <taxon>lamiids</taxon>
        <taxon>Lamiales</taxon>
        <taxon>Orobanchaceae</taxon>
        <taxon>Buchnereae</taxon>
        <taxon>Striga</taxon>
    </lineage>
</organism>
<evidence type="ECO:0000256" key="1">
    <source>
        <dbReference type="SAM" id="SignalP"/>
    </source>
</evidence>
<dbReference type="EMBL" id="BKCP01007404">
    <property type="protein sequence ID" value="GER46011.1"/>
    <property type="molecule type" value="Genomic_DNA"/>
</dbReference>
<reference evidence="3" key="1">
    <citation type="journal article" date="2019" name="Curr. Biol.">
        <title>Genome Sequence of Striga asiatica Provides Insight into the Evolution of Plant Parasitism.</title>
        <authorList>
            <person name="Yoshida S."/>
            <person name="Kim S."/>
            <person name="Wafula E.K."/>
            <person name="Tanskanen J."/>
            <person name="Kim Y.M."/>
            <person name="Honaas L."/>
            <person name="Yang Z."/>
            <person name="Spallek T."/>
            <person name="Conn C.E."/>
            <person name="Ichihashi Y."/>
            <person name="Cheong K."/>
            <person name="Cui S."/>
            <person name="Der J.P."/>
            <person name="Gundlach H."/>
            <person name="Jiao Y."/>
            <person name="Hori C."/>
            <person name="Ishida J.K."/>
            <person name="Kasahara H."/>
            <person name="Kiba T."/>
            <person name="Kim M.S."/>
            <person name="Koo N."/>
            <person name="Laohavisit A."/>
            <person name="Lee Y.H."/>
            <person name="Lumba S."/>
            <person name="McCourt P."/>
            <person name="Mortimer J.C."/>
            <person name="Mutuku J.M."/>
            <person name="Nomura T."/>
            <person name="Sasaki-Sekimoto Y."/>
            <person name="Seto Y."/>
            <person name="Wang Y."/>
            <person name="Wakatake T."/>
            <person name="Sakakibara H."/>
            <person name="Demura T."/>
            <person name="Yamaguchi S."/>
            <person name="Yoneyama K."/>
            <person name="Manabe R.I."/>
            <person name="Nelson D.C."/>
            <person name="Schulman A.H."/>
            <person name="Timko M.P."/>
            <person name="dePamphilis C.W."/>
            <person name="Choi D."/>
            <person name="Shirasu K."/>
        </authorList>
    </citation>
    <scope>NUCLEOTIDE SEQUENCE [LARGE SCALE GENOMIC DNA]</scope>
    <source>
        <strain evidence="3">cv. UVA1</strain>
    </source>
</reference>
<feature type="chain" id="PRO_5023118271" evidence="1">
    <location>
        <begin position="26"/>
        <end position="162"/>
    </location>
</feature>
<sequence length="162" mass="18161">MQTFSLLQILINSILLIFHLSSSNAIYTKRITFVTSHLRHHCRSDSVIRGHQSRGEPAILACSVHRLHRQKSTAVSTAAGPPLGGSPKNLLLEDGAHLDGLKKNRLEQSEHTSVGIRRTGLHENLFLLLRNSRLLCAVRIEGWKLGKKNKKKGGGFLENFWR</sequence>
<keyword evidence="3" id="KW-1185">Reference proteome</keyword>
<comment type="caution">
    <text evidence="2">The sequence shown here is derived from an EMBL/GenBank/DDBJ whole genome shotgun (WGS) entry which is preliminary data.</text>
</comment>
<gene>
    <name evidence="2" type="ORF">STAS_23000</name>
</gene>